<dbReference type="InterPro" id="IPR006584">
    <property type="entry name" value="Cellulose-bd_IV"/>
</dbReference>
<evidence type="ECO:0000256" key="3">
    <source>
        <dbReference type="ARBA" id="ARBA00022801"/>
    </source>
</evidence>
<keyword evidence="2 5" id="KW-0732">Signal</keyword>
<dbReference type="InterPro" id="IPR017853">
    <property type="entry name" value="GH"/>
</dbReference>
<dbReference type="Pfam" id="PF17189">
    <property type="entry name" value="Glyco_hydro_30C"/>
    <property type="match status" value="1"/>
</dbReference>
<name>A0ABT5DJG0_9BACT</name>
<organism evidence="7 8">
    <name type="scientific">Stigmatella ashevillensis</name>
    <dbReference type="NCBI Taxonomy" id="2995309"/>
    <lineage>
        <taxon>Bacteria</taxon>
        <taxon>Pseudomonadati</taxon>
        <taxon>Myxococcota</taxon>
        <taxon>Myxococcia</taxon>
        <taxon>Myxococcales</taxon>
        <taxon>Cystobacterineae</taxon>
        <taxon>Archangiaceae</taxon>
        <taxon>Stigmatella</taxon>
    </lineage>
</organism>
<dbReference type="RefSeq" id="WP_272143512.1">
    <property type="nucleotide sequence ID" value="NZ_JAQNDM010000002.1"/>
</dbReference>
<dbReference type="PANTHER" id="PTHR11069:SF23">
    <property type="entry name" value="LYSOSOMAL ACID GLUCOSYLCERAMIDASE"/>
    <property type="match status" value="1"/>
</dbReference>
<feature type="chain" id="PRO_5047060153" evidence="5">
    <location>
        <begin position="34"/>
        <end position="768"/>
    </location>
</feature>
<sequence length="768" mass="81921">MTKRGFPVSARSLLSSLVAVPLAGLALSSPALAAGETANVWLTRKDLSQALQPQGNVVFGADASAGQTTIYVDEKVTYQTMDGIGASLTDSSAWLIKNKLSAANQTAVMTKLFDPVNGIGVSWLRQPMGASDFSSRGNYSYDDMPAGQRDDTNLSRFTLAHDQQYIIPLVKQALGLNPNLKVMLSPWSAPGWMKANDSMNGGTLNTSAYGQFALYFAKAVKGYEAAGVPIYALTIQNEPLHQTSGYPTMYLPATEANNFIKYNLGPTLANQGLKTKVLGYDHNWDQPGYIQTLYGDASTYGYLAGSAWHFYGGNVETMSDIHYQYPEKDVYFTEGSSGTWITNLFEANITNEISIFRNWAKTYTDWNIALDTNGGPINGGCATCLALVTINQSTGQATYTSTYYAMGHISKFVVPGAKRIASSGFTKGLFNVAFKNPDGSKSLIVYNQTSASAPFAVKWGNASFTYTLPATSIATFKWMGTQATDTAIRSNDRLLASSYHEGRGVRLEATTDAGGGQAIGFTSSGSFLRFENVDLTNVTSVSARVANGGSNTTIELRADSVTGPLLGTVAANVTGGWQTWVTNTASLTGASGVRDLFVVFRGSTNLNWLQFGGGTPPPSTGNLLTNPGFEAGTLSSWSDWHPTTQAAAAHQVDSDTPRASSFKLTHYASAAYQQTTFQAVSVPNGTYRASVWVRSGGGQKNLRLEASNQGGGTTLYSADLGATAYPSTWTQLTINNIAVTTGTVTLGIHSNANAGNWAAFDDVELTQQ</sequence>
<comment type="caution">
    <text evidence="7">The sequence shown here is derived from an EMBL/GenBank/DDBJ whole genome shotgun (WGS) entry which is preliminary data.</text>
</comment>
<gene>
    <name evidence="7" type="ORF">POL68_32860</name>
</gene>
<dbReference type="Pfam" id="PF02018">
    <property type="entry name" value="CBM_4_9"/>
    <property type="match status" value="1"/>
</dbReference>
<dbReference type="InterPro" id="IPR033453">
    <property type="entry name" value="Glyco_hydro_30_TIM-barrel"/>
</dbReference>
<dbReference type="InterPro" id="IPR003305">
    <property type="entry name" value="CenC_carb-bd"/>
</dbReference>
<comment type="similarity">
    <text evidence="1 4">Belongs to the glycosyl hydrolase 30 family.</text>
</comment>
<keyword evidence="8" id="KW-1185">Reference proteome</keyword>
<evidence type="ECO:0000256" key="5">
    <source>
        <dbReference type="SAM" id="SignalP"/>
    </source>
</evidence>
<evidence type="ECO:0000259" key="6">
    <source>
        <dbReference type="PROSITE" id="PS51175"/>
    </source>
</evidence>
<dbReference type="SUPFAM" id="SSF49785">
    <property type="entry name" value="Galactose-binding domain-like"/>
    <property type="match status" value="2"/>
</dbReference>
<dbReference type="InterPro" id="IPR013780">
    <property type="entry name" value="Glyco_hydro_b"/>
</dbReference>
<keyword evidence="3 4" id="KW-0378">Hydrolase</keyword>
<keyword evidence="4" id="KW-0326">Glycosidase</keyword>
<evidence type="ECO:0000256" key="1">
    <source>
        <dbReference type="ARBA" id="ARBA00005382"/>
    </source>
</evidence>
<evidence type="ECO:0000256" key="2">
    <source>
        <dbReference type="ARBA" id="ARBA00022729"/>
    </source>
</evidence>
<evidence type="ECO:0000313" key="7">
    <source>
        <dbReference type="EMBL" id="MDC0713300.1"/>
    </source>
</evidence>
<dbReference type="Pfam" id="PF02055">
    <property type="entry name" value="Glyco_hydro_30"/>
    <property type="match status" value="1"/>
</dbReference>
<dbReference type="SMART" id="SM00606">
    <property type="entry name" value="CBD_IV"/>
    <property type="match status" value="1"/>
</dbReference>
<dbReference type="Proteomes" id="UP001221838">
    <property type="component" value="Unassembled WGS sequence"/>
</dbReference>
<dbReference type="Gene3D" id="2.60.120.260">
    <property type="entry name" value="Galactose-binding domain-like"/>
    <property type="match status" value="2"/>
</dbReference>
<protein>
    <submittedName>
        <fullName evidence="7">Carbohydrate-binding protein</fullName>
    </submittedName>
</protein>
<evidence type="ECO:0000256" key="4">
    <source>
        <dbReference type="RuleBase" id="RU361188"/>
    </source>
</evidence>
<dbReference type="Gene3D" id="3.20.20.80">
    <property type="entry name" value="Glycosidases"/>
    <property type="match status" value="1"/>
</dbReference>
<proteinExistence type="inferred from homology"/>
<dbReference type="Pfam" id="PF03422">
    <property type="entry name" value="CBM_6"/>
    <property type="match status" value="1"/>
</dbReference>
<dbReference type="Gene3D" id="2.60.40.1180">
    <property type="entry name" value="Golgi alpha-mannosidase II"/>
    <property type="match status" value="1"/>
</dbReference>
<accession>A0ABT5DJG0</accession>
<evidence type="ECO:0000313" key="8">
    <source>
        <dbReference type="Proteomes" id="UP001221838"/>
    </source>
</evidence>
<reference evidence="7 8" key="1">
    <citation type="submission" date="2022-11" db="EMBL/GenBank/DDBJ databases">
        <title>Minimal conservation of predation-associated metabolite biosynthetic gene clusters underscores biosynthetic potential of Myxococcota including descriptions for ten novel species: Archangium lansinium sp. nov., Myxococcus landrumus sp. nov., Nannocystis bai.</title>
        <authorList>
            <person name="Ahearne A."/>
            <person name="Stevens C."/>
            <person name="Dowd S."/>
        </authorList>
    </citation>
    <scope>NUCLEOTIDE SEQUENCE [LARGE SCALE GENOMIC DNA]</scope>
    <source>
        <strain evidence="7 8">NCWAL01</strain>
    </source>
</reference>
<dbReference type="CDD" id="cd04084">
    <property type="entry name" value="CBM6_xylanase-like"/>
    <property type="match status" value="1"/>
</dbReference>
<dbReference type="EMBL" id="JAQNDM010000002">
    <property type="protein sequence ID" value="MDC0713300.1"/>
    <property type="molecule type" value="Genomic_DNA"/>
</dbReference>
<dbReference type="PANTHER" id="PTHR11069">
    <property type="entry name" value="GLUCOSYLCERAMIDASE"/>
    <property type="match status" value="1"/>
</dbReference>
<dbReference type="InterPro" id="IPR005084">
    <property type="entry name" value="CBM6"/>
</dbReference>
<dbReference type="SUPFAM" id="SSF51445">
    <property type="entry name" value="(Trans)glycosidases"/>
    <property type="match status" value="1"/>
</dbReference>
<dbReference type="InterPro" id="IPR001139">
    <property type="entry name" value="Glyco_hydro_30"/>
</dbReference>
<dbReference type="InterPro" id="IPR008979">
    <property type="entry name" value="Galactose-bd-like_sf"/>
</dbReference>
<dbReference type="PROSITE" id="PS51175">
    <property type="entry name" value="CBM6"/>
    <property type="match status" value="1"/>
</dbReference>
<feature type="signal peptide" evidence="5">
    <location>
        <begin position="1"/>
        <end position="33"/>
    </location>
</feature>
<dbReference type="InterPro" id="IPR033452">
    <property type="entry name" value="GH30_C"/>
</dbReference>
<feature type="domain" description="CBM6" evidence="6">
    <location>
        <begin position="492"/>
        <end position="612"/>
    </location>
</feature>